<reference evidence="2" key="2">
    <citation type="submission" date="2022-01" db="EMBL/GenBank/DDBJ databases">
        <authorList>
            <person name="Yamashiro T."/>
            <person name="Shiraishi A."/>
            <person name="Satake H."/>
            <person name="Nakayama K."/>
        </authorList>
    </citation>
    <scope>NUCLEOTIDE SEQUENCE</scope>
</reference>
<accession>A0ABQ4ZGB0</accession>
<feature type="region of interest" description="Disordered" evidence="1">
    <location>
        <begin position="1"/>
        <end position="25"/>
    </location>
</feature>
<dbReference type="EMBL" id="BQNB010011337">
    <property type="protein sequence ID" value="GJS89248.1"/>
    <property type="molecule type" value="Genomic_DNA"/>
</dbReference>
<reference evidence="2" key="1">
    <citation type="journal article" date="2022" name="Int. J. Mol. Sci.">
        <title>Draft Genome of Tanacetum Coccineum: Genomic Comparison of Closely Related Tanacetum-Family Plants.</title>
        <authorList>
            <person name="Yamashiro T."/>
            <person name="Shiraishi A."/>
            <person name="Nakayama K."/>
            <person name="Satake H."/>
        </authorList>
    </citation>
    <scope>NUCLEOTIDE SEQUENCE</scope>
</reference>
<gene>
    <name evidence="2" type="ORF">Tco_0771884</name>
</gene>
<evidence type="ECO:0000313" key="2">
    <source>
        <dbReference type="EMBL" id="GJS89248.1"/>
    </source>
</evidence>
<evidence type="ECO:0000256" key="1">
    <source>
        <dbReference type="SAM" id="MobiDB-lite"/>
    </source>
</evidence>
<keyword evidence="3" id="KW-1185">Reference proteome</keyword>
<feature type="compositionally biased region" description="Polar residues" evidence="1">
    <location>
        <begin position="12"/>
        <end position="21"/>
    </location>
</feature>
<evidence type="ECO:0008006" key="4">
    <source>
        <dbReference type="Google" id="ProtNLM"/>
    </source>
</evidence>
<proteinExistence type="predicted"/>
<organism evidence="2 3">
    <name type="scientific">Tanacetum coccineum</name>
    <dbReference type="NCBI Taxonomy" id="301880"/>
    <lineage>
        <taxon>Eukaryota</taxon>
        <taxon>Viridiplantae</taxon>
        <taxon>Streptophyta</taxon>
        <taxon>Embryophyta</taxon>
        <taxon>Tracheophyta</taxon>
        <taxon>Spermatophyta</taxon>
        <taxon>Magnoliopsida</taxon>
        <taxon>eudicotyledons</taxon>
        <taxon>Gunneridae</taxon>
        <taxon>Pentapetalae</taxon>
        <taxon>asterids</taxon>
        <taxon>campanulids</taxon>
        <taxon>Asterales</taxon>
        <taxon>Asteraceae</taxon>
        <taxon>Asteroideae</taxon>
        <taxon>Anthemideae</taxon>
        <taxon>Anthemidinae</taxon>
        <taxon>Tanacetum</taxon>
    </lineage>
</organism>
<dbReference type="Proteomes" id="UP001151760">
    <property type="component" value="Unassembled WGS sequence"/>
</dbReference>
<name>A0ABQ4ZGB0_9ASTR</name>
<comment type="caution">
    <text evidence="2">The sequence shown here is derived from an EMBL/GenBank/DDBJ whole genome shotgun (WGS) entry which is preliminary data.</text>
</comment>
<evidence type="ECO:0000313" key="3">
    <source>
        <dbReference type="Proteomes" id="UP001151760"/>
    </source>
</evidence>
<sequence>MLSLMRIDSSVPRPSQGSLINGTEDIGGSVVPEEVTGEDVAFWKEAINDEIDSIGNNTWVLADLPPGCKPLGCKWIFKKKMKVDGTIQKFKARLVV</sequence>
<protein>
    <recommendedName>
        <fullName evidence="4">Zinc finger, CCHC-type</fullName>
    </recommendedName>
</protein>